<evidence type="ECO:0000256" key="4">
    <source>
        <dbReference type="RuleBase" id="RU000538"/>
    </source>
</evidence>
<dbReference type="InterPro" id="IPR006645">
    <property type="entry name" value="NGN-like_dom"/>
</dbReference>
<evidence type="ECO:0000259" key="5">
    <source>
        <dbReference type="SMART" id="SM00738"/>
    </source>
</evidence>
<dbReference type="PANTHER" id="PTHR30265:SF4">
    <property type="entry name" value="KOW MOTIF FAMILY PROTEIN, EXPRESSED"/>
    <property type="match status" value="1"/>
</dbReference>
<dbReference type="EMBL" id="FQZP01000051">
    <property type="protein sequence ID" value="SHJ41372.1"/>
    <property type="molecule type" value="Genomic_DNA"/>
</dbReference>
<dbReference type="CDD" id="cd08000">
    <property type="entry name" value="NGN"/>
    <property type="match status" value="1"/>
</dbReference>
<evidence type="ECO:0000313" key="7">
    <source>
        <dbReference type="EMBL" id="SHJ41372.1"/>
    </source>
</evidence>
<dbReference type="Proteomes" id="UP000324781">
    <property type="component" value="Unassembled WGS sequence"/>
</dbReference>
<keyword evidence="4" id="KW-0806">Transcription termination</keyword>
<dbReference type="Pfam" id="PF02357">
    <property type="entry name" value="NusG"/>
    <property type="match status" value="1"/>
</dbReference>
<accession>A0A1M6J3Y1</accession>
<dbReference type="SMART" id="SM00739">
    <property type="entry name" value="KOW"/>
    <property type="match status" value="1"/>
</dbReference>
<dbReference type="PANTHER" id="PTHR30265">
    <property type="entry name" value="RHO-INTERACTING TRANSCRIPTION TERMINATION FACTOR NUSG"/>
    <property type="match status" value="1"/>
</dbReference>
<dbReference type="GO" id="GO:0032784">
    <property type="term" value="P:regulation of DNA-templated transcription elongation"/>
    <property type="evidence" value="ECO:0007669"/>
    <property type="project" value="InterPro"/>
</dbReference>
<dbReference type="InterPro" id="IPR014722">
    <property type="entry name" value="Rib_uL2_dom2"/>
</dbReference>
<evidence type="ECO:0000256" key="2">
    <source>
        <dbReference type="ARBA" id="ARBA00023015"/>
    </source>
</evidence>
<organism evidence="7 8">
    <name type="scientific">Thermoclostridium caenicola</name>
    <dbReference type="NCBI Taxonomy" id="659425"/>
    <lineage>
        <taxon>Bacteria</taxon>
        <taxon>Bacillati</taxon>
        <taxon>Bacillota</taxon>
        <taxon>Clostridia</taxon>
        <taxon>Eubacteriales</taxon>
        <taxon>Oscillospiraceae</taxon>
        <taxon>Thermoclostridium</taxon>
    </lineage>
</organism>
<dbReference type="SUPFAM" id="SSF50104">
    <property type="entry name" value="Translation proteins SH3-like domain"/>
    <property type="match status" value="1"/>
</dbReference>
<dbReference type="InterPro" id="IPR036735">
    <property type="entry name" value="NGN_dom_sf"/>
</dbReference>
<protein>
    <recommendedName>
        <fullName evidence="4">Transcription termination/antitermination protein NusG</fullName>
    </recommendedName>
</protein>
<dbReference type="SMART" id="SM00738">
    <property type="entry name" value="NGN"/>
    <property type="match status" value="1"/>
</dbReference>
<dbReference type="RefSeq" id="WP_149679401.1">
    <property type="nucleotide sequence ID" value="NZ_FQZP01000051.1"/>
</dbReference>
<gene>
    <name evidence="7" type="ORF">SAMN05444373_105117</name>
</gene>
<dbReference type="NCBIfam" id="NF033641">
    <property type="entry name" value="antiterm_LoaP"/>
    <property type="match status" value="1"/>
</dbReference>
<dbReference type="SUPFAM" id="SSF82679">
    <property type="entry name" value="N-utilization substance G protein NusG, N-terminal domain"/>
    <property type="match status" value="1"/>
</dbReference>
<dbReference type="OrthoDB" id="1681764at2"/>
<proteinExistence type="inferred from homology"/>
<keyword evidence="2 4" id="KW-0805">Transcription regulation</keyword>
<dbReference type="InterPro" id="IPR001062">
    <property type="entry name" value="Transcrpt_antiterm_NusG"/>
</dbReference>
<dbReference type="PRINTS" id="PR00338">
    <property type="entry name" value="NUSGTNSCPFCT"/>
</dbReference>
<dbReference type="InterPro" id="IPR005824">
    <property type="entry name" value="KOW"/>
</dbReference>
<evidence type="ECO:0000313" key="8">
    <source>
        <dbReference type="Proteomes" id="UP000324781"/>
    </source>
</evidence>
<dbReference type="InterPro" id="IPR043425">
    <property type="entry name" value="NusG-like"/>
</dbReference>
<feature type="domain" description="KOW" evidence="6">
    <location>
        <begin position="133"/>
        <end position="160"/>
    </location>
</feature>
<dbReference type="CDD" id="cd06091">
    <property type="entry name" value="KOW_NusG"/>
    <property type="match status" value="1"/>
</dbReference>
<feature type="domain" description="NusG-like N-terminal" evidence="5">
    <location>
        <begin position="19"/>
        <end position="122"/>
    </location>
</feature>
<keyword evidence="8" id="KW-1185">Reference proteome</keyword>
<evidence type="ECO:0000256" key="3">
    <source>
        <dbReference type="ARBA" id="ARBA00023163"/>
    </source>
</evidence>
<dbReference type="Gene3D" id="3.30.70.940">
    <property type="entry name" value="NusG, N-terminal domain"/>
    <property type="match status" value="1"/>
</dbReference>
<name>A0A1M6J3Y1_9FIRM</name>
<dbReference type="Gene3D" id="2.30.30.30">
    <property type="match status" value="1"/>
</dbReference>
<keyword evidence="1 4" id="KW-0889">Transcription antitermination</keyword>
<evidence type="ECO:0000256" key="1">
    <source>
        <dbReference type="ARBA" id="ARBA00022814"/>
    </source>
</evidence>
<dbReference type="InterPro" id="IPR047663">
    <property type="entry name" value="Transcription_antiterm_LoaP"/>
</dbReference>
<keyword evidence="3 4" id="KW-0804">Transcription</keyword>
<dbReference type="GO" id="GO:0006353">
    <property type="term" value="P:DNA-templated transcription termination"/>
    <property type="evidence" value="ECO:0007669"/>
    <property type="project" value="UniProtKB-KW"/>
</dbReference>
<reference evidence="7 8" key="1">
    <citation type="submission" date="2016-11" db="EMBL/GenBank/DDBJ databases">
        <authorList>
            <person name="Varghese N."/>
            <person name="Submissions S."/>
        </authorList>
    </citation>
    <scope>NUCLEOTIDE SEQUENCE [LARGE SCALE GENOMIC DNA]</scope>
    <source>
        <strain evidence="7 8">DSM 19027</strain>
    </source>
</reference>
<dbReference type="GO" id="GO:0006354">
    <property type="term" value="P:DNA-templated transcription elongation"/>
    <property type="evidence" value="ECO:0007669"/>
    <property type="project" value="InterPro"/>
</dbReference>
<dbReference type="AlphaFoldDB" id="A0A1M6J3Y1"/>
<dbReference type="GO" id="GO:0031564">
    <property type="term" value="P:transcription antitermination"/>
    <property type="evidence" value="ECO:0007669"/>
    <property type="project" value="UniProtKB-KW"/>
</dbReference>
<comment type="function">
    <text evidence="4">Participates in transcription elongation, termination and antitermination.</text>
</comment>
<sequence length="187" mass="21502">MDWREKLRNMTKIEDEDESQQWHAVFVLTGNEDPVKEKIEYALGNSGVRAVVPKRRIMERKAGKWHERIRPLFPGYVLLQGKIDVSAYYILKTIPGLVRILKDERELYRIYPEEIEIISRLMCNGDIIGTSVAFKKGDRIVITDGPLLNMEGLITSVDPRKGRVKVRLSFLGDVRTVDLSISFIETA</sequence>
<dbReference type="InterPro" id="IPR008991">
    <property type="entry name" value="Translation_prot_SH3-like_sf"/>
</dbReference>
<evidence type="ECO:0000259" key="6">
    <source>
        <dbReference type="SMART" id="SM00739"/>
    </source>
</evidence>
<comment type="similarity">
    <text evidence="4">Belongs to the NusG family.</text>
</comment>